<gene>
    <name evidence="11" type="primary">btuB_32</name>
    <name evidence="11" type="ORF">GALL_470950</name>
</gene>
<keyword evidence="2" id="KW-0813">Transport</keyword>
<evidence type="ECO:0000256" key="3">
    <source>
        <dbReference type="ARBA" id="ARBA00022692"/>
    </source>
</evidence>
<evidence type="ECO:0000313" key="11">
    <source>
        <dbReference type="EMBL" id="OIQ71291.1"/>
    </source>
</evidence>
<dbReference type="AlphaFoldDB" id="A0A1J5Q1C5"/>
<dbReference type="PROSITE" id="PS52016">
    <property type="entry name" value="TONB_DEPENDENT_REC_3"/>
    <property type="match status" value="1"/>
</dbReference>
<dbReference type="EMBL" id="MLJW01003795">
    <property type="protein sequence ID" value="OIQ71291.1"/>
    <property type="molecule type" value="Genomic_DNA"/>
</dbReference>
<dbReference type="CDD" id="cd01347">
    <property type="entry name" value="ligand_gated_channel"/>
    <property type="match status" value="1"/>
</dbReference>
<feature type="domain" description="TonB-dependent receptor-like beta-barrel" evidence="9">
    <location>
        <begin position="95"/>
        <end position="507"/>
    </location>
</feature>
<dbReference type="GO" id="GO:0015889">
    <property type="term" value="P:cobalamin transport"/>
    <property type="evidence" value="ECO:0007669"/>
    <property type="project" value="TreeGrafter"/>
</dbReference>
<dbReference type="InterPro" id="IPR039426">
    <property type="entry name" value="TonB-dep_rcpt-like"/>
</dbReference>
<dbReference type="PANTHER" id="PTHR30069:SF53">
    <property type="entry name" value="COLICIN I RECEPTOR-RELATED"/>
    <property type="match status" value="1"/>
</dbReference>
<evidence type="ECO:0000256" key="5">
    <source>
        <dbReference type="ARBA" id="ARBA00023065"/>
    </source>
</evidence>
<accession>A0A1J5Q1C5</accession>
<reference evidence="11" key="1">
    <citation type="submission" date="2016-10" db="EMBL/GenBank/DDBJ databases">
        <title>Sequence of Gallionella enrichment culture.</title>
        <authorList>
            <person name="Poehlein A."/>
            <person name="Muehling M."/>
            <person name="Daniel R."/>
        </authorList>
    </citation>
    <scope>NUCLEOTIDE SEQUENCE</scope>
</reference>
<evidence type="ECO:0000256" key="2">
    <source>
        <dbReference type="ARBA" id="ARBA00022448"/>
    </source>
</evidence>
<evidence type="ECO:0000256" key="6">
    <source>
        <dbReference type="ARBA" id="ARBA00023077"/>
    </source>
</evidence>
<keyword evidence="4" id="KW-0732">Signal</keyword>
<dbReference type="Gene3D" id="2.40.170.20">
    <property type="entry name" value="TonB-dependent receptor, beta-barrel domain"/>
    <property type="match status" value="1"/>
</dbReference>
<keyword evidence="8" id="KW-0998">Cell outer membrane</keyword>
<keyword evidence="5" id="KW-0406">Ion transport</keyword>
<dbReference type="PANTHER" id="PTHR30069">
    <property type="entry name" value="TONB-DEPENDENT OUTER MEMBRANE RECEPTOR"/>
    <property type="match status" value="1"/>
</dbReference>
<dbReference type="Gene3D" id="2.170.130.10">
    <property type="entry name" value="TonB-dependent receptor, plug domain"/>
    <property type="match status" value="1"/>
</dbReference>
<dbReference type="SUPFAM" id="SSF56935">
    <property type="entry name" value="Porins"/>
    <property type="match status" value="1"/>
</dbReference>
<dbReference type="GO" id="GO:0009279">
    <property type="term" value="C:cell outer membrane"/>
    <property type="evidence" value="ECO:0007669"/>
    <property type="project" value="UniProtKB-SubCell"/>
</dbReference>
<dbReference type="Pfam" id="PF07715">
    <property type="entry name" value="Plug"/>
    <property type="match status" value="1"/>
</dbReference>
<feature type="domain" description="TonB-dependent receptor plug" evidence="10">
    <location>
        <begin position="5"/>
        <end position="74"/>
    </location>
</feature>
<keyword evidence="6" id="KW-0798">TonB box</keyword>
<proteinExistence type="predicted"/>
<evidence type="ECO:0000256" key="7">
    <source>
        <dbReference type="ARBA" id="ARBA00023136"/>
    </source>
</evidence>
<evidence type="ECO:0000259" key="9">
    <source>
        <dbReference type="Pfam" id="PF00593"/>
    </source>
</evidence>
<keyword evidence="3" id="KW-0812">Transmembrane</keyword>
<organism evidence="11">
    <name type="scientific">mine drainage metagenome</name>
    <dbReference type="NCBI Taxonomy" id="410659"/>
    <lineage>
        <taxon>unclassified sequences</taxon>
        <taxon>metagenomes</taxon>
        <taxon>ecological metagenomes</taxon>
    </lineage>
</organism>
<comment type="caution">
    <text evidence="11">The sequence shown here is derived from an EMBL/GenBank/DDBJ whole genome shotgun (WGS) entry which is preliminary data.</text>
</comment>
<evidence type="ECO:0000259" key="10">
    <source>
        <dbReference type="Pfam" id="PF07715"/>
    </source>
</evidence>
<dbReference type="Pfam" id="PF00593">
    <property type="entry name" value="TonB_dep_Rec_b-barrel"/>
    <property type="match status" value="1"/>
</dbReference>
<comment type="subcellular location">
    <subcellularLocation>
        <location evidence="1">Cell outer membrane</location>
        <topology evidence="1">Multi-pass membrane protein</topology>
    </subcellularLocation>
</comment>
<evidence type="ECO:0000256" key="4">
    <source>
        <dbReference type="ARBA" id="ARBA00022729"/>
    </source>
</evidence>
<name>A0A1J5Q1C5_9ZZZZ</name>
<protein>
    <submittedName>
        <fullName evidence="11">Vitamin B12 transporter BtuB</fullName>
    </submittedName>
</protein>
<evidence type="ECO:0000256" key="8">
    <source>
        <dbReference type="ARBA" id="ARBA00023237"/>
    </source>
</evidence>
<keyword evidence="7" id="KW-0472">Membrane</keyword>
<dbReference type="InterPro" id="IPR012910">
    <property type="entry name" value="Plug_dom"/>
</dbReference>
<dbReference type="InterPro" id="IPR036942">
    <property type="entry name" value="Beta-barrel_TonB_sf"/>
</dbReference>
<dbReference type="InterPro" id="IPR000531">
    <property type="entry name" value="Beta-barrel_TonB"/>
</dbReference>
<evidence type="ECO:0000256" key="1">
    <source>
        <dbReference type="ARBA" id="ARBA00004571"/>
    </source>
</evidence>
<dbReference type="GO" id="GO:0006811">
    <property type="term" value="P:monoatomic ion transport"/>
    <property type="evidence" value="ECO:0007669"/>
    <property type="project" value="UniProtKB-KW"/>
</dbReference>
<sequence>MELSQNGGAGTSSSIYIRGANAAHTLVLIDGIRAGSVTLGTTPLETVALDQIDHIEILRGPASSLYGSDAIGGVIQIFTKKGQGAPKLNAAMGLGSYGRNQARVGYNGQVGDTRFSMGAGYDKTNGGFSTLRPGNYGYNPDNDGDTKYSAHFNLDQAINAQNNIGLITLYNRDRVEYDANATAYDDAINQVNSVSGYWKSQFNPIWQSRVVVGRGENLSTSFKNNNAINHYNSSQTQYQWQNDFKLPVGSLTAIAERNEQQVNSSQTYTMYNRNIDALQLAYQANIAAHSVQASIRRDDYSDLGSHTTGTLGYGYAINPNWRARASYGTAFHAPSFNDMYYPNIGWYTGNPNLRPEQSRQAELGLRYQAGINQFGITAFENRVKDLIIYDSSVYPSTMSNINTAKIRGIELSGATELAGVQVKTNYTWQNPEDGTTGNLLARRARQHGSVDLAKSVGDWTFGAQAIASSMRYNDAANTTRLGGYTLVNLRTTYQVNKEWRAIAKLNNAFNKDYQTVSGYNTPGANIFVGLEWQQK</sequence>
<dbReference type="InterPro" id="IPR037066">
    <property type="entry name" value="Plug_dom_sf"/>
</dbReference>